<keyword evidence="13" id="KW-1185">Reference proteome</keyword>
<evidence type="ECO:0000313" key="13">
    <source>
        <dbReference type="Proteomes" id="UP000678679"/>
    </source>
</evidence>
<comment type="similarity">
    <text evidence="3 11">Belongs to the gamma-glutamyltransferase family.</text>
</comment>
<dbReference type="AlphaFoldDB" id="A0AAX1MYV8"/>
<comment type="PTM">
    <text evidence="11">Cleaved by autocatalysis into a large and a small subunit.</text>
</comment>
<evidence type="ECO:0000256" key="11">
    <source>
        <dbReference type="RuleBase" id="RU368036"/>
    </source>
</evidence>
<dbReference type="InterPro" id="IPR051792">
    <property type="entry name" value="GGT_bact"/>
</dbReference>
<evidence type="ECO:0000256" key="4">
    <source>
        <dbReference type="ARBA" id="ARBA00022679"/>
    </source>
</evidence>
<dbReference type="Pfam" id="PF01019">
    <property type="entry name" value="G_glu_transpept"/>
    <property type="match status" value="1"/>
</dbReference>
<evidence type="ECO:0000256" key="7">
    <source>
        <dbReference type="ARBA" id="ARBA00023315"/>
    </source>
</evidence>
<dbReference type="Proteomes" id="UP000678679">
    <property type="component" value="Chromosome 1"/>
</dbReference>
<feature type="binding site" evidence="10">
    <location>
        <begin position="394"/>
        <end position="396"/>
    </location>
    <ligand>
        <name>L-glutamate</name>
        <dbReference type="ChEBI" id="CHEBI:29985"/>
    </ligand>
</feature>
<name>A0AAX1MYV8_9BACT</name>
<dbReference type="InterPro" id="IPR000101">
    <property type="entry name" value="GGT_peptidase"/>
</dbReference>
<dbReference type="EC" id="2.3.2.2" evidence="11"/>
<evidence type="ECO:0000256" key="2">
    <source>
        <dbReference type="ARBA" id="ARBA00001089"/>
    </source>
</evidence>
<feature type="active site" description="Nucleophile" evidence="9">
    <location>
        <position position="376"/>
    </location>
</feature>
<comment type="subunit">
    <text evidence="11">This enzyme consists of two polypeptide chains, which are synthesized in precursor form from a single polypeptide.</text>
</comment>
<evidence type="ECO:0000313" key="12">
    <source>
        <dbReference type="EMBL" id="QWG00430.1"/>
    </source>
</evidence>
<proteinExistence type="inferred from homology"/>
<keyword evidence="7 11" id="KW-0012">Acyltransferase</keyword>
<dbReference type="PANTHER" id="PTHR43199">
    <property type="entry name" value="GLUTATHIONE HYDROLASE"/>
    <property type="match status" value="1"/>
</dbReference>
<accession>A0AAX1MYV8</accession>
<dbReference type="Gene3D" id="3.60.20.40">
    <property type="match status" value="1"/>
</dbReference>
<dbReference type="GO" id="GO:0006751">
    <property type="term" value="P:glutathione catabolic process"/>
    <property type="evidence" value="ECO:0007669"/>
    <property type="project" value="UniProtKB-UniRule"/>
</dbReference>
<dbReference type="RefSeq" id="WP_169663167.1">
    <property type="nucleotide sequence ID" value="NZ_CP076132.1"/>
</dbReference>
<evidence type="ECO:0000256" key="3">
    <source>
        <dbReference type="ARBA" id="ARBA00009381"/>
    </source>
</evidence>
<keyword evidence="4 11" id="KW-0808">Transferase</keyword>
<evidence type="ECO:0000256" key="1">
    <source>
        <dbReference type="ARBA" id="ARBA00001049"/>
    </source>
</evidence>
<evidence type="ECO:0000256" key="9">
    <source>
        <dbReference type="PIRSR" id="PIRSR600101-1"/>
    </source>
</evidence>
<dbReference type="InterPro" id="IPR043137">
    <property type="entry name" value="GGT_ssub_C"/>
</dbReference>
<comment type="pathway">
    <text evidence="11">Sulfur metabolism; glutathione metabolism.</text>
</comment>
<dbReference type="NCBIfam" id="TIGR00066">
    <property type="entry name" value="g_glut_trans"/>
    <property type="match status" value="1"/>
</dbReference>
<dbReference type="GO" id="GO:0103068">
    <property type="term" value="F:leukotriene C4 gamma-glutamyl transferase activity"/>
    <property type="evidence" value="ECO:0007669"/>
    <property type="project" value="UniProtKB-EC"/>
</dbReference>
<dbReference type="EC" id="3.4.19.13" evidence="11"/>
<sequence>MNKIITLFLFLLFINCSHSNSDKQKNEEGTIGRNGMVSTAHPLASEIGLNILKQGGNAFDAAVAIQFALAVAYPRAGNIGGGGFMVYYTKDNAYGSLDFREKAPLKSHRDMFLNKYGNTIDNLSLRGALAVGVPGTVDGMVKIHEKLGHLPWKHLLQPAIDLAKNGVILTDQEAKKINQYLDDFNEVNPQKIPFTTSTEWKEGDRIHYQKLAETLKLIQEKKRDGFYKGTVAQAIIDEMNQHHGIISQKDLDAYSAKWRTPITATFQDSLQLISMPPPSSGGIALAQILKCLDEIDNNRMSFNDFEWAHTLIELERRAYADRATYLGDDDFIDVPTELLLSKKYLRQRLENFNPNKATPSQEIKAGNVFTIESFETTHFSIVDKEGNAVAITTTLNGNFGSKLFVQGGGFFLNNEMDDFSIKPGVPNQFGLVGGTANEIQPEKRMLSSMTPTIILKNGKLFMVVGTPGGSTIITSVLQTIVNVSEFGMNMQEAVYAKKFHSQWMPDKVYYEDGAFSDQTIEKLRSMGHDLEITEQLGKMDCILIRKDSTLEGASDVKRGDGRALGY</sequence>
<evidence type="ECO:0000256" key="8">
    <source>
        <dbReference type="ARBA" id="ARBA00047417"/>
    </source>
</evidence>
<comment type="catalytic activity">
    <reaction evidence="2 11">
        <text>glutathione + H2O = L-cysteinylglycine + L-glutamate</text>
        <dbReference type="Rhea" id="RHEA:28807"/>
        <dbReference type="ChEBI" id="CHEBI:15377"/>
        <dbReference type="ChEBI" id="CHEBI:29985"/>
        <dbReference type="ChEBI" id="CHEBI:57925"/>
        <dbReference type="ChEBI" id="CHEBI:61694"/>
        <dbReference type="EC" id="3.4.19.13"/>
    </reaction>
</comment>
<dbReference type="EMBL" id="CP076132">
    <property type="protein sequence ID" value="QWG00430.1"/>
    <property type="molecule type" value="Genomic_DNA"/>
</dbReference>
<keyword evidence="6 11" id="KW-0865">Zymogen</keyword>
<feature type="binding site" evidence="10">
    <location>
        <position position="469"/>
    </location>
    <ligand>
        <name>L-glutamate</name>
        <dbReference type="ChEBI" id="CHEBI:29985"/>
    </ligand>
</feature>
<evidence type="ECO:0000256" key="5">
    <source>
        <dbReference type="ARBA" id="ARBA00022801"/>
    </source>
</evidence>
<keyword evidence="11" id="KW-0317">Glutathione biosynthesis</keyword>
<gene>
    <name evidence="12" type="primary">ggt</name>
    <name evidence="12" type="ORF">KMW28_12280</name>
</gene>
<dbReference type="InterPro" id="IPR029055">
    <property type="entry name" value="Ntn_hydrolases_N"/>
</dbReference>
<dbReference type="InterPro" id="IPR043138">
    <property type="entry name" value="GGT_lsub"/>
</dbReference>
<evidence type="ECO:0000256" key="10">
    <source>
        <dbReference type="PIRSR" id="PIRSR600101-2"/>
    </source>
</evidence>
<keyword evidence="5 11" id="KW-0378">Hydrolase</keyword>
<comment type="catalytic activity">
    <reaction evidence="8 11">
        <text>an N-terminal (5-L-glutamyl)-[peptide] + an alpha-amino acid = 5-L-glutamyl amino acid + an N-terminal L-alpha-aminoacyl-[peptide]</text>
        <dbReference type="Rhea" id="RHEA:23904"/>
        <dbReference type="Rhea" id="RHEA-COMP:9780"/>
        <dbReference type="Rhea" id="RHEA-COMP:9795"/>
        <dbReference type="ChEBI" id="CHEBI:77644"/>
        <dbReference type="ChEBI" id="CHEBI:78597"/>
        <dbReference type="ChEBI" id="CHEBI:78599"/>
        <dbReference type="ChEBI" id="CHEBI:78608"/>
        <dbReference type="EC" id="2.3.2.2"/>
    </reaction>
</comment>
<feature type="binding site" evidence="10">
    <location>
        <position position="100"/>
    </location>
    <ligand>
        <name>L-glutamate</name>
        <dbReference type="ChEBI" id="CHEBI:29985"/>
    </ligand>
</feature>
<dbReference type="InterPro" id="IPR055262">
    <property type="entry name" value="GGT_CS"/>
</dbReference>
<dbReference type="GO" id="GO:0036374">
    <property type="term" value="F:glutathione hydrolase activity"/>
    <property type="evidence" value="ECO:0007669"/>
    <property type="project" value="UniProtKB-UniRule"/>
</dbReference>
<feature type="binding site" evidence="10">
    <location>
        <position position="418"/>
    </location>
    <ligand>
        <name>L-glutamate</name>
        <dbReference type="ChEBI" id="CHEBI:29985"/>
    </ligand>
</feature>
<comment type="catalytic activity">
    <reaction evidence="1 11">
        <text>an S-substituted glutathione + H2O = an S-substituted L-cysteinylglycine + L-glutamate</text>
        <dbReference type="Rhea" id="RHEA:59468"/>
        <dbReference type="ChEBI" id="CHEBI:15377"/>
        <dbReference type="ChEBI" id="CHEBI:29985"/>
        <dbReference type="ChEBI" id="CHEBI:90779"/>
        <dbReference type="ChEBI" id="CHEBI:143103"/>
        <dbReference type="EC" id="3.4.19.13"/>
    </reaction>
</comment>
<dbReference type="PROSITE" id="PS00462">
    <property type="entry name" value="G_GLU_TRANSPEPTIDASE"/>
    <property type="match status" value="1"/>
</dbReference>
<dbReference type="KEGG" id="fya:KMW28_12280"/>
<reference evidence="12 13" key="1">
    <citation type="submission" date="2021-05" db="EMBL/GenBank/DDBJ databases">
        <title>Comparative genomic studies on the polysaccharide-degrading batcterial strains of the Flammeovirga genus.</title>
        <authorList>
            <person name="Zewei F."/>
            <person name="Zheng Z."/>
            <person name="Yu L."/>
            <person name="Ruyue G."/>
            <person name="Yanhong M."/>
            <person name="Yuanyuan C."/>
            <person name="Jingyan G."/>
            <person name="Wenjun H."/>
        </authorList>
    </citation>
    <scope>NUCLEOTIDE SEQUENCE [LARGE SCALE GENOMIC DNA]</scope>
    <source>
        <strain evidence="12 13">NBRC:100898</strain>
    </source>
</reference>
<feature type="binding site" evidence="10">
    <location>
        <begin position="447"/>
        <end position="448"/>
    </location>
    <ligand>
        <name>L-glutamate</name>
        <dbReference type="ChEBI" id="CHEBI:29985"/>
    </ligand>
</feature>
<dbReference type="GO" id="GO:0006750">
    <property type="term" value="P:glutathione biosynthetic process"/>
    <property type="evidence" value="ECO:0007669"/>
    <property type="project" value="UniProtKB-KW"/>
</dbReference>
<dbReference type="SUPFAM" id="SSF56235">
    <property type="entry name" value="N-terminal nucleophile aminohydrolases (Ntn hydrolases)"/>
    <property type="match status" value="1"/>
</dbReference>
<organism evidence="12 13">
    <name type="scientific">Flammeovirga yaeyamensis</name>
    <dbReference type="NCBI Taxonomy" id="367791"/>
    <lineage>
        <taxon>Bacteria</taxon>
        <taxon>Pseudomonadati</taxon>
        <taxon>Bacteroidota</taxon>
        <taxon>Cytophagia</taxon>
        <taxon>Cytophagales</taxon>
        <taxon>Flammeovirgaceae</taxon>
        <taxon>Flammeovirga</taxon>
    </lineage>
</organism>
<dbReference type="PRINTS" id="PR01210">
    <property type="entry name" value="GGTRANSPTASE"/>
</dbReference>
<dbReference type="Gene3D" id="1.10.246.130">
    <property type="match status" value="1"/>
</dbReference>
<evidence type="ECO:0000256" key="6">
    <source>
        <dbReference type="ARBA" id="ARBA00023145"/>
    </source>
</evidence>
<protein>
    <recommendedName>
        <fullName evidence="11">Glutathione hydrolase proenzyme</fullName>
        <ecNumber evidence="11">2.3.2.2</ecNumber>
        <ecNumber evidence="11">3.4.19.13</ecNumber>
    </recommendedName>
    <component>
        <recommendedName>
            <fullName evidence="11">Glutathione hydrolase large chain</fullName>
        </recommendedName>
    </component>
    <component>
        <recommendedName>
            <fullName evidence="11">Glutathione hydrolase small chain</fullName>
        </recommendedName>
    </component>
</protein>
<dbReference type="PANTHER" id="PTHR43199:SF1">
    <property type="entry name" value="GLUTATHIONE HYDROLASE PROENZYME"/>
    <property type="match status" value="1"/>
</dbReference>